<keyword evidence="9 15" id="KW-0233">DNA recombination</keyword>
<evidence type="ECO:0000256" key="6">
    <source>
        <dbReference type="ARBA" id="ARBA00022806"/>
    </source>
</evidence>
<keyword evidence="11" id="KW-0413">Isomerase</keyword>
<evidence type="ECO:0000256" key="13">
    <source>
        <dbReference type="ARBA" id="ARBA00034808"/>
    </source>
</evidence>
<dbReference type="InterPro" id="IPR004609">
    <property type="entry name" value="ATP-dep_DNA_helicase_RecG"/>
</dbReference>
<dbReference type="InterPro" id="IPR011545">
    <property type="entry name" value="DEAD/DEAH_box_helicase_dom"/>
</dbReference>
<dbReference type="Gene3D" id="3.40.50.300">
    <property type="entry name" value="P-loop containing nucleotide triphosphate hydrolases"/>
    <property type="match status" value="2"/>
</dbReference>
<dbReference type="Pfam" id="PF00270">
    <property type="entry name" value="DEAD"/>
    <property type="match status" value="1"/>
</dbReference>
<dbReference type="RefSeq" id="WP_155163650.1">
    <property type="nucleotide sequence ID" value="NZ_JAXUJR010000010.1"/>
</dbReference>
<evidence type="ECO:0000256" key="5">
    <source>
        <dbReference type="ARBA" id="ARBA00022801"/>
    </source>
</evidence>
<dbReference type="InterPro" id="IPR047112">
    <property type="entry name" value="RecG/Mfd"/>
</dbReference>
<feature type="domain" description="Helicase C-terminal" evidence="17">
    <location>
        <begin position="449"/>
        <end position="619"/>
    </location>
</feature>
<keyword evidence="5 15" id="KW-0378">Hydrolase</keyword>
<proteinExistence type="inferred from homology"/>
<feature type="domain" description="Helicase ATP-binding" evidence="16">
    <location>
        <begin position="278"/>
        <end position="440"/>
    </location>
</feature>
<dbReference type="GO" id="GO:0016787">
    <property type="term" value="F:hydrolase activity"/>
    <property type="evidence" value="ECO:0007669"/>
    <property type="project" value="UniProtKB-KW"/>
</dbReference>
<comment type="catalytic activity">
    <reaction evidence="12 15">
        <text>Couples ATP hydrolysis with the unwinding of duplex DNA by translocating in the 3'-5' direction.</text>
        <dbReference type="EC" id="5.6.2.4"/>
    </reaction>
</comment>
<comment type="similarity">
    <text evidence="1 15">Belongs to the helicase family. RecG subfamily.</text>
</comment>
<dbReference type="InterPro" id="IPR045562">
    <property type="entry name" value="RecG_dom3_C"/>
</dbReference>
<dbReference type="NCBIfam" id="TIGR00643">
    <property type="entry name" value="recG"/>
    <property type="match status" value="1"/>
</dbReference>
<dbReference type="GO" id="GO:0005524">
    <property type="term" value="F:ATP binding"/>
    <property type="evidence" value="ECO:0007669"/>
    <property type="project" value="UniProtKB-KW"/>
</dbReference>
<keyword evidence="6 15" id="KW-0347">Helicase</keyword>
<dbReference type="SUPFAM" id="SSF52540">
    <property type="entry name" value="P-loop containing nucleoside triphosphate hydrolases"/>
    <property type="match status" value="2"/>
</dbReference>
<dbReference type="InterPro" id="IPR014001">
    <property type="entry name" value="Helicase_ATP-bd"/>
</dbReference>
<dbReference type="Proteomes" id="UP000443070">
    <property type="component" value="Unassembled WGS sequence"/>
</dbReference>
<accession>A0A7X3BUX7</accession>
<keyword evidence="3 15" id="KW-0547">Nucleotide-binding</keyword>
<evidence type="ECO:0000256" key="8">
    <source>
        <dbReference type="ARBA" id="ARBA00023125"/>
    </source>
</evidence>
<gene>
    <name evidence="18" type="primary">recG</name>
    <name evidence="18" type="ORF">GMD11_03160</name>
    <name evidence="19" type="ORF">GMD18_03160</name>
</gene>
<dbReference type="Pfam" id="PF17191">
    <property type="entry name" value="RecG_wedge"/>
    <property type="match status" value="1"/>
</dbReference>
<evidence type="ECO:0000256" key="12">
    <source>
        <dbReference type="ARBA" id="ARBA00034617"/>
    </source>
</evidence>
<evidence type="ECO:0000256" key="10">
    <source>
        <dbReference type="ARBA" id="ARBA00023204"/>
    </source>
</evidence>
<evidence type="ECO:0000313" key="18">
    <source>
        <dbReference type="EMBL" id="MTT75269.1"/>
    </source>
</evidence>
<evidence type="ECO:0000256" key="4">
    <source>
        <dbReference type="ARBA" id="ARBA00022763"/>
    </source>
</evidence>
<dbReference type="InterPro" id="IPR033454">
    <property type="entry name" value="RecG_wedge"/>
</dbReference>
<dbReference type="Pfam" id="PF00271">
    <property type="entry name" value="Helicase_C"/>
    <property type="match status" value="1"/>
</dbReference>
<dbReference type="Gene3D" id="2.40.50.140">
    <property type="entry name" value="Nucleic acid-binding proteins"/>
    <property type="match status" value="1"/>
</dbReference>
<dbReference type="PROSITE" id="PS51192">
    <property type="entry name" value="HELICASE_ATP_BIND_1"/>
    <property type="match status" value="1"/>
</dbReference>
<evidence type="ECO:0000256" key="11">
    <source>
        <dbReference type="ARBA" id="ARBA00023235"/>
    </source>
</evidence>
<evidence type="ECO:0000259" key="16">
    <source>
        <dbReference type="PROSITE" id="PS51192"/>
    </source>
</evidence>
<dbReference type="GO" id="GO:0043138">
    <property type="term" value="F:3'-5' DNA helicase activity"/>
    <property type="evidence" value="ECO:0007669"/>
    <property type="project" value="UniProtKB-EC"/>
</dbReference>
<dbReference type="EC" id="5.6.2.4" evidence="13 15"/>
<evidence type="ECO:0000256" key="9">
    <source>
        <dbReference type="ARBA" id="ARBA00023172"/>
    </source>
</evidence>
<evidence type="ECO:0000256" key="2">
    <source>
        <dbReference type="ARBA" id="ARBA00017846"/>
    </source>
</evidence>
<dbReference type="InterPro" id="IPR001650">
    <property type="entry name" value="Helicase_C-like"/>
</dbReference>
<dbReference type="GO" id="GO:0003677">
    <property type="term" value="F:DNA binding"/>
    <property type="evidence" value="ECO:0007669"/>
    <property type="project" value="UniProtKB-KW"/>
</dbReference>
<evidence type="ECO:0000256" key="14">
    <source>
        <dbReference type="ARBA" id="ARBA00048988"/>
    </source>
</evidence>
<dbReference type="EMBL" id="WNBW01000001">
    <property type="protein sequence ID" value="MTU03401.1"/>
    <property type="molecule type" value="Genomic_DNA"/>
</dbReference>
<dbReference type="Pfam" id="PF19833">
    <property type="entry name" value="RecG_dom3_C"/>
    <property type="match status" value="1"/>
</dbReference>
<keyword evidence="20" id="KW-1185">Reference proteome</keyword>
<protein>
    <recommendedName>
        <fullName evidence="2 15">ATP-dependent DNA helicase RecG</fullName>
        <ecNumber evidence="13 15">5.6.2.4</ecNumber>
    </recommendedName>
</protein>
<dbReference type="PANTHER" id="PTHR47964:SF1">
    <property type="entry name" value="ATP-DEPENDENT DNA HELICASE HOMOLOG RECG, CHLOROPLASTIC"/>
    <property type="match status" value="1"/>
</dbReference>
<evidence type="ECO:0000256" key="3">
    <source>
        <dbReference type="ARBA" id="ARBA00022741"/>
    </source>
</evidence>
<evidence type="ECO:0000313" key="19">
    <source>
        <dbReference type="EMBL" id="MTU03401.1"/>
    </source>
</evidence>
<dbReference type="EMBL" id="WNBM01000001">
    <property type="protein sequence ID" value="MTT75269.1"/>
    <property type="molecule type" value="Genomic_DNA"/>
</dbReference>
<keyword evidence="8" id="KW-0238">DNA-binding</keyword>
<evidence type="ECO:0000256" key="7">
    <source>
        <dbReference type="ARBA" id="ARBA00022840"/>
    </source>
</evidence>
<dbReference type="CDD" id="cd04488">
    <property type="entry name" value="RecG_wedge_OBF"/>
    <property type="match status" value="1"/>
</dbReference>
<reference evidence="20 21" key="1">
    <citation type="journal article" date="2019" name="Nat. Med.">
        <title>A library of human gut bacterial isolates paired with longitudinal multiomics data enables mechanistic microbiome research.</title>
        <authorList>
            <person name="Poyet M."/>
            <person name="Groussin M."/>
            <person name="Gibbons S.M."/>
            <person name="Avila-Pacheco J."/>
            <person name="Jiang X."/>
            <person name="Kearney S.M."/>
            <person name="Perrotta A.R."/>
            <person name="Berdy B."/>
            <person name="Zhao S."/>
            <person name="Lieberman T.D."/>
            <person name="Swanson P.K."/>
            <person name="Smith M."/>
            <person name="Roesemann S."/>
            <person name="Alexander J.E."/>
            <person name="Rich S.A."/>
            <person name="Livny J."/>
            <person name="Vlamakis H."/>
            <person name="Clish C."/>
            <person name="Bullock K."/>
            <person name="Deik A."/>
            <person name="Scott J."/>
            <person name="Pierce K.A."/>
            <person name="Xavier R.J."/>
            <person name="Alm E.J."/>
        </authorList>
    </citation>
    <scope>NUCLEOTIDE SEQUENCE [LARGE SCALE GENOMIC DNA]</scope>
    <source>
        <strain evidence="18 21">BIOML-A13</strain>
        <strain evidence="19 20">BIOML-A3</strain>
    </source>
</reference>
<organism evidence="18 21">
    <name type="scientific">Phascolarctobacterium faecium</name>
    <dbReference type="NCBI Taxonomy" id="33025"/>
    <lineage>
        <taxon>Bacteria</taxon>
        <taxon>Bacillati</taxon>
        <taxon>Bacillota</taxon>
        <taxon>Negativicutes</taxon>
        <taxon>Acidaminococcales</taxon>
        <taxon>Acidaminococcaceae</taxon>
        <taxon>Phascolarctobacterium</taxon>
    </lineage>
</organism>
<dbReference type="SMART" id="SM00490">
    <property type="entry name" value="HELICc"/>
    <property type="match status" value="2"/>
</dbReference>
<dbReference type="InterPro" id="IPR027417">
    <property type="entry name" value="P-loop_NTPase"/>
</dbReference>
<dbReference type="OrthoDB" id="9804325at2"/>
<comment type="caution">
    <text evidence="18">The sequence shown here is derived from an EMBL/GenBank/DDBJ whole genome shotgun (WGS) entry which is preliminary data.</text>
</comment>
<dbReference type="Proteomes" id="UP000484547">
    <property type="component" value="Unassembled WGS sequence"/>
</dbReference>
<dbReference type="GO" id="GO:0006310">
    <property type="term" value="P:DNA recombination"/>
    <property type="evidence" value="ECO:0007669"/>
    <property type="project" value="UniProtKB-UniRule"/>
</dbReference>
<comment type="function">
    <text evidence="15">Plays a critical role in recombination and DNA repair. Helps process Holliday junction intermediates to mature products by catalyzing branch migration. Has replication fork regression activity, unwinds stalled or blocked replication forks to make a HJ that can be resolved. Has a DNA unwinding activity characteristic of a DNA helicase with 3'-5' polarity.</text>
</comment>
<evidence type="ECO:0000256" key="1">
    <source>
        <dbReference type="ARBA" id="ARBA00007504"/>
    </source>
</evidence>
<dbReference type="CDD" id="cd17992">
    <property type="entry name" value="DEXHc_RecG"/>
    <property type="match status" value="1"/>
</dbReference>
<dbReference type="PROSITE" id="PS51194">
    <property type="entry name" value="HELICASE_CTER"/>
    <property type="match status" value="1"/>
</dbReference>
<name>A0A7X3BUX7_9FIRM</name>
<comment type="catalytic activity">
    <reaction evidence="14 15">
        <text>ATP + H2O = ADP + phosphate + H(+)</text>
        <dbReference type="Rhea" id="RHEA:13065"/>
        <dbReference type="ChEBI" id="CHEBI:15377"/>
        <dbReference type="ChEBI" id="CHEBI:15378"/>
        <dbReference type="ChEBI" id="CHEBI:30616"/>
        <dbReference type="ChEBI" id="CHEBI:43474"/>
        <dbReference type="ChEBI" id="CHEBI:456216"/>
        <dbReference type="EC" id="5.6.2.4"/>
    </reaction>
</comment>
<keyword evidence="7 15" id="KW-0067">ATP-binding</keyword>
<dbReference type="InterPro" id="IPR012340">
    <property type="entry name" value="NA-bd_OB-fold"/>
</dbReference>
<keyword evidence="10 15" id="KW-0234">DNA repair</keyword>
<keyword evidence="4 15" id="KW-0227">DNA damage</keyword>
<evidence type="ECO:0000313" key="21">
    <source>
        <dbReference type="Proteomes" id="UP000484547"/>
    </source>
</evidence>
<dbReference type="SMART" id="SM00487">
    <property type="entry name" value="DEXDc"/>
    <property type="match status" value="1"/>
</dbReference>
<dbReference type="GO" id="GO:0006281">
    <property type="term" value="P:DNA repair"/>
    <property type="evidence" value="ECO:0007669"/>
    <property type="project" value="UniProtKB-UniRule"/>
</dbReference>
<dbReference type="AlphaFoldDB" id="A0A7X3BUX7"/>
<evidence type="ECO:0000256" key="15">
    <source>
        <dbReference type="RuleBase" id="RU363016"/>
    </source>
</evidence>
<evidence type="ECO:0000259" key="17">
    <source>
        <dbReference type="PROSITE" id="PS51194"/>
    </source>
</evidence>
<dbReference type="SUPFAM" id="SSF50249">
    <property type="entry name" value="Nucleic acid-binding proteins"/>
    <property type="match status" value="1"/>
</dbReference>
<dbReference type="NCBIfam" id="NF008165">
    <property type="entry name" value="PRK10917.1-3"/>
    <property type="match status" value="1"/>
</dbReference>
<dbReference type="NCBIfam" id="NF008168">
    <property type="entry name" value="PRK10917.2-2"/>
    <property type="match status" value="1"/>
</dbReference>
<dbReference type="PANTHER" id="PTHR47964">
    <property type="entry name" value="ATP-DEPENDENT DNA HELICASE HOMOLOG RECG, CHLOROPLASTIC"/>
    <property type="match status" value="1"/>
</dbReference>
<evidence type="ECO:0000313" key="20">
    <source>
        <dbReference type="Proteomes" id="UP000443070"/>
    </source>
</evidence>
<sequence length="687" mass="77326">MWWREPVTSLKGIGIKKALEFQKLNIETVGDLLNRFPRMDSYLDYSKVKRIGELTTDNEKQLFTGEVFRVADKYSGRGKRYTVITVQDDGSYADIFLFAAQRYQARKYKSGMRLIVIGKVRRGTTAKFVSEAFIQIADRNESINALGILPVYSLTGSLTQVAVRTAVKQALAKAEQYLPETLPASIITERQLPDRYTALKNIHFPGSFAKLAEAKKRFIFEELFLLQCGLLYYRDRIKEVRQGIKHGVDGKLVTAVKNSLPFELTEAQQKAWQEISLDMQDNKPMHRLLQGDVGSGKTVVSALALAKTVENGYQGCIMVPTEILAQQHFETLTEYLGKQGLRVELLTSSVKKAKRREILENLELGEIDVLVGTHALIQDDVVFARLALVVTDEQHRFGVDQRAKLSNKSQFAPDILVMTATPIPRTLALTIYGDLDTSMMQGKPVGRKPIETLCYTGEKRNAVYGGLVRQVQAGHQAYVVCALIDESEGVEARSATEVYTELQATYLKNIPCALLHGRLKNQEKEEIMSLFAAGEIKVLITTTVIEVGVNVPNATLMIIENADRFGLAQMHQLRGRVGRGKDQSYCVLLTDNDNKETLERLQVLRDSDNGFFLAEKDLELRGAGQLFGLRQHGLPDLYIADILQDIDVLIEARELAKKAFKNPQMLREIEDALSSQFDERFQRIFYS</sequence>